<sequence>MSIKRVEATQKAKDLIDKLREKHGTELMFHQSGGCCDGSAPMCFEVGDFMVGSRDVKMGEIHRCEFFMSPEQFEYMKNTHLTIDVVEGRGSSFSIEIPLGVRFIAISRLFTSEEFKNLEEIEID</sequence>
<reference evidence="1" key="1">
    <citation type="submission" date="2016-10" db="EMBL/GenBank/DDBJ databases">
        <authorList>
            <person name="de Groot N.N."/>
        </authorList>
    </citation>
    <scope>NUCLEOTIDE SEQUENCE</scope>
</reference>
<dbReference type="InterPro" id="IPR008497">
    <property type="entry name" value="DUF779"/>
</dbReference>
<proteinExistence type="predicted"/>
<dbReference type="EMBL" id="FPHM01000212">
    <property type="protein sequence ID" value="SFV71196.1"/>
    <property type="molecule type" value="Genomic_DNA"/>
</dbReference>
<dbReference type="Pfam" id="PF05610">
    <property type="entry name" value="DUF779"/>
    <property type="match status" value="1"/>
</dbReference>
<name>A0A1W1CZ96_9ZZZZ</name>
<protein>
    <recommendedName>
        <fullName evidence="2">UDP-glucose 4-epimerase</fullName>
    </recommendedName>
</protein>
<accession>A0A1W1CZ96</accession>
<organism evidence="1">
    <name type="scientific">hydrothermal vent metagenome</name>
    <dbReference type="NCBI Taxonomy" id="652676"/>
    <lineage>
        <taxon>unclassified sequences</taxon>
        <taxon>metagenomes</taxon>
        <taxon>ecological metagenomes</taxon>
    </lineage>
</organism>
<gene>
    <name evidence="1" type="ORF">MNB_SV-13-2</name>
</gene>
<dbReference type="PIRSF" id="PIRSF009151">
    <property type="entry name" value="DUF779"/>
    <property type="match status" value="1"/>
</dbReference>
<evidence type="ECO:0008006" key="2">
    <source>
        <dbReference type="Google" id="ProtNLM"/>
    </source>
</evidence>
<evidence type="ECO:0000313" key="1">
    <source>
        <dbReference type="EMBL" id="SFV71196.1"/>
    </source>
</evidence>
<dbReference type="AlphaFoldDB" id="A0A1W1CZ96"/>